<feature type="transmembrane region" description="Helical" evidence="2">
    <location>
        <begin position="155"/>
        <end position="176"/>
    </location>
</feature>
<sequence length="330" mass="37540">MLSQFSLGRQRASAILHLAGLQRRSHAFSKPIENAIQYYEDLIGLTAIRQAQEEVIQCEDQLSSAQKLRREKQTEIKNLQGRLRDIHTELDRTSRGEDKYLDLLTEEHATIKRERHLMEEFEQAETAEREAFQALSARVRKSHEKERERGERTKYWSVSASLIGALLGIIGTTLAAEVRMRRIKEIVPTAAQLTPMLDKIGALVDKQHDQVASFIGDVRELMHFKGTDKLEVQPRVDSASLERIVSSMNEQRMSLSKEMDELKRLIAVDRALEADNAGIVYVGSDMEMLLNRTERNLEAKMKLQTLLLVVLVYTAIGLSMPILSAIFRGS</sequence>
<dbReference type="InterPro" id="IPR037660">
    <property type="entry name" value="CCDC51"/>
</dbReference>
<keyword evidence="1" id="KW-0175">Coiled coil</keyword>
<feature type="transmembrane region" description="Helical" evidence="2">
    <location>
        <begin position="305"/>
        <end position="327"/>
    </location>
</feature>
<keyword evidence="2" id="KW-0812">Transmembrane</keyword>
<dbReference type="PANTHER" id="PTHR28624:SF1">
    <property type="entry name" value="MITOCHONDRIAL POTASSIUM CHANNEL"/>
    <property type="match status" value="1"/>
</dbReference>
<reference evidence="3" key="1">
    <citation type="journal article" date="2011" name="Genome Res.">
        <title>Deep small RNA sequencing from the nematode Ascaris reveals conservation, functional diversification, and novel developmental profiles.</title>
        <authorList>
            <person name="Wang J."/>
            <person name="Czech B."/>
            <person name="Crunk A."/>
            <person name="Wallace A."/>
            <person name="Mitreva M."/>
            <person name="Hannon G.J."/>
            <person name="Davis R.E."/>
        </authorList>
    </citation>
    <scope>NUCLEOTIDE SEQUENCE</scope>
</reference>
<dbReference type="EMBL" id="JI172737">
    <property type="protein sequence ID" value="ADY45903.1"/>
    <property type="molecule type" value="mRNA"/>
</dbReference>
<evidence type="ECO:0000256" key="2">
    <source>
        <dbReference type="SAM" id="Phobius"/>
    </source>
</evidence>
<evidence type="ECO:0000256" key="1">
    <source>
        <dbReference type="SAM" id="Coils"/>
    </source>
</evidence>
<evidence type="ECO:0000313" key="3">
    <source>
        <dbReference type="EMBL" id="ADY45903.1"/>
    </source>
</evidence>
<feature type="coiled-coil region" evidence="1">
    <location>
        <begin position="48"/>
        <end position="89"/>
    </location>
</feature>
<dbReference type="PANTHER" id="PTHR28624">
    <property type="entry name" value="COILED-COIL DOMAIN-CONTAINING PROTEIN 51"/>
    <property type="match status" value="1"/>
</dbReference>
<organism evidence="3">
    <name type="scientific">Ascaris suum</name>
    <name type="common">Pig roundworm</name>
    <name type="synonym">Ascaris lumbricoides</name>
    <dbReference type="NCBI Taxonomy" id="6253"/>
    <lineage>
        <taxon>Eukaryota</taxon>
        <taxon>Metazoa</taxon>
        <taxon>Ecdysozoa</taxon>
        <taxon>Nematoda</taxon>
        <taxon>Chromadorea</taxon>
        <taxon>Rhabditida</taxon>
        <taxon>Spirurina</taxon>
        <taxon>Ascaridomorpha</taxon>
        <taxon>Ascaridoidea</taxon>
        <taxon>Ascarididae</taxon>
        <taxon>Ascaris</taxon>
    </lineage>
</organism>
<proteinExistence type="evidence at transcript level"/>
<keyword evidence="2" id="KW-0472">Membrane</keyword>
<name>F1L6Z9_ASCSU</name>
<protein>
    <submittedName>
        <fullName evidence="3">Coiled-coil domain-containing protein 51</fullName>
    </submittedName>
</protein>
<dbReference type="AlphaFoldDB" id="F1L6Z9"/>
<keyword evidence="2" id="KW-1133">Transmembrane helix</keyword>
<accession>F1L6Z9</accession>